<dbReference type="GO" id="GO:0009249">
    <property type="term" value="P:protein lipoylation"/>
    <property type="evidence" value="ECO:0007669"/>
    <property type="project" value="InterPro"/>
</dbReference>
<dbReference type="AlphaFoldDB" id="A0A1E7FFY9"/>
<dbReference type="InterPro" id="IPR004143">
    <property type="entry name" value="BPL_LPL_catalytic"/>
</dbReference>
<gene>
    <name evidence="8" type="primary">LipB_1</name>
    <name evidence="8" type="ORF">FRACYDRAFT_185524</name>
</gene>
<dbReference type="OrthoDB" id="19908at2759"/>
<dbReference type="PANTHER" id="PTHR10993">
    <property type="entry name" value="OCTANOYLTRANSFERASE"/>
    <property type="match status" value="1"/>
</dbReference>
<dbReference type="UniPathway" id="UPA00538">
    <property type="reaction ID" value="UER00592"/>
</dbReference>
<dbReference type="EMBL" id="KV784358">
    <property type="protein sequence ID" value="OEU17067.1"/>
    <property type="molecule type" value="Genomic_DNA"/>
</dbReference>
<dbReference type="CDD" id="cd16444">
    <property type="entry name" value="LipB"/>
    <property type="match status" value="1"/>
</dbReference>
<comment type="similarity">
    <text evidence="2">Belongs to the LipB family.</text>
</comment>
<dbReference type="InterPro" id="IPR045864">
    <property type="entry name" value="aa-tRNA-synth_II/BPL/LPL"/>
</dbReference>
<dbReference type="SUPFAM" id="SSF55681">
    <property type="entry name" value="Class II aaRS and biotin synthetases"/>
    <property type="match status" value="1"/>
</dbReference>
<reference evidence="8 9" key="1">
    <citation type="submission" date="2016-09" db="EMBL/GenBank/DDBJ databases">
        <title>Extensive genetic diversity and differential bi-allelic expression allows diatom success in the polar Southern Ocean.</title>
        <authorList>
            <consortium name="DOE Joint Genome Institute"/>
            <person name="Mock T."/>
            <person name="Otillar R.P."/>
            <person name="Strauss J."/>
            <person name="Dupont C."/>
            <person name="Frickenhaus S."/>
            <person name="Maumus F."/>
            <person name="Mcmullan M."/>
            <person name="Sanges R."/>
            <person name="Schmutz J."/>
            <person name="Toseland A."/>
            <person name="Valas R."/>
            <person name="Veluchamy A."/>
            <person name="Ward B.J."/>
            <person name="Allen A."/>
            <person name="Barry K."/>
            <person name="Falciatore A."/>
            <person name="Ferrante M."/>
            <person name="Fortunato A.E."/>
            <person name="Gloeckner G."/>
            <person name="Gruber A."/>
            <person name="Hipkin R."/>
            <person name="Janech M."/>
            <person name="Kroth P."/>
            <person name="Leese F."/>
            <person name="Lindquist E."/>
            <person name="Lyon B.R."/>
            <person name="Martin J."/>
            <person name="Mayer C."/>
            <person name="Parker M."/>
            <person name="Quesneville H."/>
            <person name="Raymond J."/>
            <person name="Uhlig C."/>
            <person name="Valentin K.U."/>
            <person name="Worden A.Z."/>
            <person name="Armbrust E.V."/>
            <person name="Bowler C."/>
            <person name="Green B."/>
            <person name="Moulton V."/>
            <person name="Van Oosterhout C."/>
            <person name="Grigoriev I."/>
        </authorList>
    </citation>
    <scope>NUCLEOTIDE SEQUENCE [LARGE SCALE GENOMIC DNA]</scope>
    <source>
        <strain evidence="8 9">CCMP1102</strain>
    </source>
</reference>
<dbReference type="InParanoid" id="A0A1E7FFY9"/>
<evidence type="ECO:0000313" key="9">
    <source>
        <dbReference type="Proteomes" id="UP000095751"/>
    </source>
</evidence>
<evidence type="ECO:0000256" key="4">
    <source>
        <dbReference type="ARBA" id="ARBA00022679"/>
    </source>
</evidence>
<keyword evidence="9" id="KW-1185">Reference proteome</keyword>
<dbReference type="Proteomes" id="UP000095751">
    <property type="component" value="Unassembled WGS sequence"/>
</dbReference>
<feature type="region of interest" description="Disordered" evidence="6">
    <location>
        <begin position="100"/>
        <end position="122"/>
    </location>
</feature>
<dbReference type="Pfam" id="PF21948">
    <property type="entry name" value="LplA-B_cat"/>
    <property type="match status" value="1"/>
</dbReference>
<evidence type="ECO:0000256" key="3">
    <source>
        <dbReference type="ARBA" id="ARBA00012334"/>
    </source>
</evidence>
<feature type="compositionally biased region" description="Basic and acidic residues" evidence="6">
    <location>
        <begin position="100"/>
        <end position="114"/>
    </location>
</feature>
<dbReference type="KEGG" id="fcy:FRACYDRAFT_185524"/>
<evidence type="ECO:0000256" key="5">
    <source>
        <dbReference type="ARBA" id="ARBA00023315"/>
    </source>
</evidence>
<protein>
    <recommendedName>
        <fullName evidence="3">lipoyl(octanoyl) transferase</fullName>
        <ecNumber evidence="3">2.3.1.181</ecNumber>
    </recommendedName>
</protein>
<evidence type="ECO:0000259" key="7">
    <source>
        <dbReference type="PROSITE" id="PS51733"/>
    </source>
</evidence>
<evidence type="ECO:0000256" key="1">
    <source>
        <dbReference type="ARBA" id="ARBA00004821"/>
    </source>
</evidence>
<dbReference type="GO" id="GO:0033819">
    <property type="term" value="F:lipoyl(octanoyl) transferase activity"/>
    <property type="evidence" value="ECO:0007669"/>
    <property type="project" value="UniProtKB-EC"/>
</dbReference>
<accession>A0A1E7FFY9</accession>
<dbReference type="PANTHER" id="PTHR10993:SF7">
    <property type="entry name" value="LIPOYLTRANSFERASE 2, MITOCHONDRIAL-RELATED"/>
    <property type="match status" value="1"/>
</dbReference>
<dbReference type="Gene3D" id="3.30.930.10">
    <property type="entry name" value="Bira Bifunctional Protein, Domain 2"/>
    <property type="match status" value="1"/>
</dbReference>
<dbReference type="HAMAP" id="MF_00013">
    <property type="entry name" value="LipB"/>
    <property type="match status" value="1"/>
</dbReference>
<keyword evidence="4 8" id="KW-0808">Transferase</keyword>
<dbReference type="NCBIfam" id="TIGR00214">
    <property type="entry name" value="lipB"/>
    <property type="match status" value="1"/>
</dbReference>
<proteinExistence type="inferred from homology"/>
<evidence type="ECO:0000313" key="8">
    <source>
        <dbReference type="EMBL" id="OEU17067.1"/>
    </source>
</evidence>
<evidence type="ECO:0000256" key="6">
    <source>
        <dbReference type="SAM" id="MobiDB-lite"/>
    </source>
</evidence>
<evidence type="ECO:0000256" key="2">
    <source>
        <dbReference type="ARBA" id="ARBA00007907"/>
    </source>
</evidence>
<dbReference type="EC" id="2.3.1.181" evidence="3"/>
<organism evidence="8 9">
    <name type="scientific">Fragilariopsis cylindrus CCMP1102</name>
    <dbReference type="NCBI Taxonomy" id="635003"/>
    <lineage>
        <taxon>Eukaryota</taxon>
        <taxon>Sar</taxon>
        <taxon>Stramenopiles</taxon>
        <taxon>Ochrophyta</taxon>
        <taxon>Bacillariophyta</taxon>
        <taxon>Bacillariophyceae</taxon>
        <taxon>Bacillariophycidae</taxon>
        <taxon>Bacillariales</taxon>
        <taxon>Bacillariaceae</taxon>
        <taxon>Fragilariopsis</taxon>
    </lineage>
</organism>
<name>A0A1E7FFY9_9STRA</name>
<keyword evidence="5" id="KW-0012">Acyltransferase</keyword>
<comment type="pathway">
    <text evidence="1">Protein modification; protein lipoylation via endogenous pathway; protein N(6)-(lipoyl)lysine from octanoyl-[acyl-carrier-protein]: step 1/2.</text>
</comment>
<feature type="domain" description="BPL/LPL catalytic" evidence="7">
    <location>
        <begin position="125"/>
        <end position="340"/>
    </location>
</feature>
<sequence length="341" mass="39026">MAFQLYQRPLLLFHHQNFLRFRSCRSPTKNQKKDIFSYLRVSRFSSLAAVPSAEVPIITSVVGRSTVRIHNLLHQGCLPYPKTWAYQLYLLNHRLEQRRRQQQHDQQLQEEHHQQQQQQSSSDNFHDQDCVLLLEHSHVYTLGRGADETHLTFLQQQDDDDSFSSSDDKIIEKLTESISPVVAPNDVPVYRVERGGEVTYHGPKQLVVYPMLNLKTGPSLKMDLHWYLRMIEEVIIQTLAHYNIEGNRDEINTGVWVGTNKVAAVGISSSRWITTHGFALNVDPDLSYFDTSIILPCGIEGRGVTSLGEILRLQDRPIPTVTEVAEVVISIMGKVFSVEIQ</sequence>
<dbReference type="InterPro" id="IPR000544">
    <property type="entry name" value="Octanoyltransferase"/>
</dbReference>
<dbReference type="PROSITE" id="PS51733">
    <property type="entry name" value="BPL_LPL_CATALYTIC"/>
    <property type="match status" value="1"/>
</dbReference>